<comment type="pathway">
    <text evidence="1">Amino-acid degradation; L-proline degradation into L-glutamate; L-glutamate from L-proline: step 1/2.</text>
</comment>
<gene>
    <name evidence="12" type="ORF">GMD78_04175</name>
</gene>
<dbReference type="UniPathway" id="UPA00261">
    <property type="reaction ID" value="UER00373"/>
</dbReference>
<comment type="caution">
    <text evidence="12">The sequence shown here is derived from an EMBL/GenBank/DDBJ whole genome shotgun (WGS) entry which is preliminary data.</text>
</comment>
<organism evidence="12 13">
    <name type="scientific">Ornithinibacillus caprae</name>
    <dbReference type="NCBI Taxonomy" id="2678566"/>
    <lineage>
        <taxon>Bacteria</taxon>
        <taxon>Bacillati</taxon>
        <taxon>Bacillota</taxon>
        <taxon>Bacilli</taxon>
        <taxon>Bacillales</taxon>
        <taxon>Bacillaceae</taxon>
        <taxon>Ornithinibacillus</taxon>
    </lineage>
</organism>
<feature type="binding site" evidence="10">
    <location>
        <position position="194"/>
    </location>
    <ligand>
        <name>FAD</name>
        <dbReference type="ChEBI" id="CHEBI:57692"/>
    </ligand>
</feature>
<comment type="cofactor">
    <cofactor evidence="10">
        <name>FAD</name>
        <dbReference type="ChEBI" id="CHEBI:57692"/>
    </cofactor>
    <text evidence="10">Binds 1 FAD per subunit.</text>
</comment>
<evidence type="ECO:0000256" key="3">
    <source>
        <dbReference type="ARBA" id="ARBA00022630"/>
    </source>
</evidence>
<evidence type="ECO:0000313" key="12">
    <source>
        <dbReference type="EMBL" id="MUK87596.1"/>
    </source>
</evidence>
<dbReference type="InterPro" id="IPR002872">
    <property type="entry name" value="Proline_DH_dom"/>
</dbReference>
<dbReference type="EC" id="1.5.5.2" evidence="2"/>
<dbReference type="AlphaFoldDB" id="A0A6N8FFY1"/>
<feature type="binding site" evidence="10">
    <location>
        <position position="158"/>
    </location>
    <ligand>
        <name>FAD</name>
        <dbReference type="ChEBI" id="CHEBI:57692"/>
    </ligand>
</feature>
<feature type="binding site" evidence="9">
    <location>
        <position position="282"/>
    </location>
    <ligand>
        <name>substrate</name>
    </ligand>
</feature>
<protein>
    <recommendedName>
        <fullName evidence="2">proline dehydrogenase</fullName>
        <ecNumber evidence="2">1.5.5.2</ecNumber>
    </recommendedName>
</protein>
<name>A0A6N8FFY1_9BACI</name>
<dbReference type="Gene3D" id="3.20.20.220">
    <property type="match status" value="1"/>
</dbReference>
<dbReference type="GO" id="GO:0010133">
    <property type="term" value="P:L-proline catabolic process to L-glutamate"/>
    <property type="evidence" value="ECO:0007669"/>
    <property type="project" value="UniProtKB-UniPathway"/>
</dbReference>
<evidence type="ECO:0000259" key="11">
    <source>
        <dbReference type="Pfam" id="PF01619"/>
    </source>
</evidence>
<evidence type="ECO:0000256" key="4">
    <source>
        <dbReference type="ARBA" id="ARBA00022741"/>
    </source>
</evidence>
<evidence type="ECO:0000256" key="10">
    <source>
        <dbReference type="PIRSR" id="PIRSR000196-2"/>
    </source>
</evidence>
<accession>A0A6N8FFY1</accession>
<evidence type="ECO:0000256" key="6">
    <source>
        <dbReference type="ARBA" id="ARBA00023002"/>
    </source>
</evidence>
<dbReference type="GO" id="GO:0004657">
    <property type="term" value="F:proline dehydrogenase activity"/>
    <property type="evidence" value="ECO:0007669"/>
    <property type="project" value="UniProtKB-EC"/>
</dbReference>
<dbReference type="PANTHER" id="PTHR13914">
    <property type="entry name" value="PROLINE OXIDASE"/>
    <property type="match status" value="1"/>
</dbReference>
<feature type="binding site" evidence="9">
    <location>
        <position position="281"/>
    </location>
    <ligand>
        <name>substrate</name>
    </ligand>
</feature>
<feature type="binding site" evidence="10">
    <location>
        <begin position="219"/>
        <end position="220"/>
    </location>
    <ligand>
        <name>FAD</name>
        <dbReference type="ChEBI" id="CHEBI:57692"/>
    </ligand>
</feature>
<evidence type="ECO:0000256" key="1">
    <source>
        <dbReference type="ARBA" id="ARBA00004739"/>
    </source>
</evidence>
<feature type="binding site" evidence="10">
    <location>
        <begin position="180"/>
        <end position="182"/>
    </location>
    <ligand>
        <name>FAD</name>
        <dbReference type="ChEBI" id="CHEBI:57692"/>
    </ligand>
</feature>
<evidence type="ECO:0000256" key="7">
    <source>
        <dbReference type="ARBA" id="ARBA00023062"/>
    </source>
</evidence>
<evidence type="ECO:0000256" key="8">
    <source>
        <dbReference type="ARBA" id="ARBA00048779"/>
    </source>
</evidence>
<dbReference type="InterPro" id="IPR008219">
    <property type="entry name" value="PRODH_bac_arc"/>
</dbReference>
<feature type="binding site" evidence="10">
    <location>
        <position position="130"/>
    </location>
    <ligand>
        <name>FAD</name>
        <dbReference type="ChEBI" id="CHEBI:57692"/>
    </ligand>
</feature>
<dbReference type="PANTHER" id="PTHR13914:SF0">
    <property type="entry name" value="PROLINE DEHYDROGENASE 1, MITOCHONDRIAL"/>
    <property type="match status" value="1"/>
</dbReference>
<keyword evidence="13" id="KW-1185">Reference proteome</keyword>
<dbReference type="InterPro" id="IPR029041">
    <property type="entry name" value="FAD-linked_oxidoreductase-like"/>
</dbReference>
<keyword evidence="6" id="KW-0560">Oxidoreductase</keyword>
<keyword evidence="5 10" id="KW-0274">FAD</keyword>
<keyword evidence="3" id="KW-0285">Flavoprotein</keyword>
<dbReference type="GO" id="GO:0000166">
    <property type="term" value="F:nucleotide binding"/>
    <property type="evidence" value="ECO:0007669"/>
    <property type="project" value="UniProtKB-KW"/>
</dbReference>
<evidence type="ECO:0000256" key="2">
    <source>
        <dbReference type="ARBA" id="ARBA00012695"/>
    </source>
</evidence>
<dbReference type="RefSeq" id="WP_343042127.1">
    <property type="nucleotide sequence ID" value="NZ_WOCA01000002.1"/>
</dbReference>
<comment type="catalytic activity">
    <reaction evidence="8">
        <text>L-proline + a quinone = (S)-1-pyrroline-5-carboxylate + a quinol + H(+)</text>
        <dbReference type="Rhea" id="RHEA:23784"/>
        <dbReference type="ChEBI" id="CHEBI:15378"/>
        <dbReference type="ChEBI" id="CHEBI:17388"/>
        <dbReference type="ChEBI" id="CHEBI:24646"/>
        <dbReference type="ChEBI" id="CHEBI:60039"/>
        <dbReference type="ChEBI" id="CHEBI:132124"/>
        <dbReference type="EC" id="1.5.5.2"/>
    </reaction>
</comment>
<reference evidence="12 13" key="1">
    <citation type="submission" date="2019-11" db="EMBL/GenBank/DDBJ databases">
        <authorList>
            <person name="Li X."/>
        </authorList>
    </citation>
    <scope>NUCLEOTIDE SEQUENCE [LARGE SCALE GENOMIC DNA]</scope>
    <source>
        <strain evidence="12 13">L9</strain>
    </source>
</reference>
<dbReference type="EMBL" id="WOCA01000002">
    <property type="protein sequence ID" value="MUK87596.1"/>
    <property type="molecule type" value="Genomic_DNA"/>
</dbReference>
<keyword evidence="7" id="KW-0642">Proline metabolism</keyword>
<evidence type="ECO:0000256" key="5">
    <source>
        <dbReference type="ARBA" id="ARBA00022827"/>
    </source>
</evidence>
<keyword evidence="4 10" id="KW-0547">Nucleotide-binding</keyword>
<dbReference type="Proteomes" id="UP000469125">
    <property type="component" value="Unassembled WGS sequence"/>
</dbReference>
<proteinExistence type="predicted"/>
<evidence type="ECO:0000256" key="9">
    <source>
        <dbReference type="PIRSR" id="PIRSR000196-1"/>
    </source>
</evidence>
<dbReference type="Pfam" id="PF01619">
    <property type="entry name" value="Pro_dh"/>
    <property type="match status" value="1"/>
</dbReference>
<evidence type="ECO:0000313" key="13">
    <source>
        <dbReference type="Proteomes" id="UP000469125"/>
    </source>
</evidence>
<dbReference type="InterPro" id="IPR015659">
    <property type="entry name" value="Proline_oxidase"/>
</dbReference>
<dbReference type="PIRSF" id="PIRSF000196">
    <property type="entry name" value="Pro_dehydrog"/>
    <property type="match status" value="1"/>
</dbReference>
<feature type="binding site" evidence="9">
    <location>
        <position position="95"/>
    </location>
    <ligand>
        <name>substrate</name>
    </ligand>
</feature>
<feature type="domain" description="Proline dehydrogenase" evidence="11">
    <location>
        <begin position="41"/>
        <end position="291"/>
    </location>
</feature>
<dbReference type="SUPFAM" id="SSF51730">
    <property type="entry name" value="FAD-linked oxidoreductase"/>
    <property type="match status" value="1"/>
</dbReference>
<sequence>MTRDFFIHLSENKVLNSGAKRWGLKLGAKSVVAGTNIEEMIESVKELNAQGISCTIDNLGEFVYQKEEALAAKEQILAVIEAIHTNQVDAHISIKPTQIGLDIDYNFCLENLSEIVSAADRYDIFINVDMENYSHLQPSFDLIDEISNKYSNIGTVIQAYFFRAEEDIQKYKDYRLRLVKGAYKESEQVAFQDKQDIDQNFIRLIEYHLLHGKFTSIATHDHTIINHVKQFVKDNNIPYDKFEFQMLYGFRKEMQQQLAKEGYNFTTYIPFGTDWYGYFMRRLAERPQNLNLVAKQVFNKKTNTVIGVGVGAFLLGRLSKKRIKE</sequence>